<evidence type="ECO:0000313" key="4">
    <source>
        <dbReference type="Proteomes" id="UP000053268"/>
    </source>
</evidence>
<dbReference type="Gene3D" id="2.130.10.10">
    <property type="entry name" value="YVTN repeat-like/Quinoprotein amine dehydrogenase"/>
    <property type="match status" value="2"/>
</dbReference>
<gene>
    <name evidence="3" type="ORF">RR46_14974</name>
</gene>
<protein>
    <recommendedName>
        <fullName evidence="2">Target of rapamycin complex subunit lst8</fullName>
        <shortName evidence="2">TORC subunit lst8</shortName>
    </recommendedName>
</protein>
<dbReference type="GO" id="GO:0032956">
    <property type="term" value="P:regulation of actin cytoskeleton organization"/>
    <property type="evidence" value="ECO:0007669"/>
    <property type="project" value="TreeGrafter"/>
</dbReference>
<dbReference type="EMBL" id="KQ459606">
    <property type="protein sequence ID" value="KPI91470.1"/>
    <property type="molecule type" value="Genomic_DNA"/>
</dbReference>
<dbReference type="Pfam" id="PF00400">
    <property type="entry name" value="WD40"/>
    <property type="match status" value="2"/>
</dbReference>
<evidence type="ECO:0000256" key="1">
    <source>
        <dbReference type="ARBA" id="ARBA00009890"/>
    </source>
</evidence>
<comment type="subunit">
    <text evidence="2">Part of TORC1 complex. Part of the TORC2 complex.</text>
</comment>
<dbReference type="InterPro" id="IPR015943">
    <property type="entry name" value="WD40/YVTN_repeat-like_dom_sf"/>
</dbReference>
<dbReference type="InterPro" id="IPR036322">
    <property type="entry name" value="WD40_repeat_dom_sf"/>
</dbReference>
<reference evidence="3 4" key="1">
    <citation type="journal article" date="2015" name="Nat. Commun.">
        <title>Outbred genome sequencing and CRISPR/Cas9 gene editing in butterflies.</title>
        <authorList>
            <person name="Li X."/>
            <person name="Fan D."/>
            <person name="Zhang W."/>
            <person name="Liu G."/>
            <person name="Zhang L."/>
            <person name="Zhao L."/>
            <person name="Fang X."/>
            <person name="Chen L."/>
            <person name="Dong Y."/>
            <person name="Chen Y."/>
            <person name="Ding Y."/>
            <person name="Zhao R."/>
            <person name="Feng M."/>
            <person name="Zhu Y."/>
            <person name="Feng Y."/>
            <person name="Jiang X."/>
            <person name="Zhu D."/>
            <person name="Xiang H."/>
            <person name="Feng X."/>
            <person name="Li S."/>
            <person name="Wang J."/>
            <person name="Zhang G."/>
            <person name="Kronforst M.R."/>
            <person name="Wang W."/>
        </authorList>
    </citation>
    <scope>NUCLEOTIDE SEQUENCE [LARGE SCALE GENOMIC DNA]</scope>
    <source>
        <strain evidence="3">Ya'a_city_454_Px</strain>
        <tissue evidence="3">Whole body</tissue>
    </source>
</reference>
<dbReference type="SMART" id="SM00320">
    <property type="entry name" value="WD40"/>
    <property type="match status" value="3"/>
</dbReference>
<dbReference type="AlphaFoldDB" id="A0A194PK49"/>
<dbReference type="PANTHER" id="PTHR19842:SF0">
    <property type="entry name" value="TARGET OF RAPAMYCIN COMPLEX SUBUNIT LST8"/>
    <property type="match status" value="1"/>
</dbReference>
<dbReference type="GO" id="GO:0031929">
    <property type="term" value="P:TOR signaling"/>
    <property type="evidence" value="ECO:0007669"/>
    <property type="project" value="UniProtKB-UniRule"/>
</dbReference>
<evidence type="ECO:0000313" key="3">
    <source>
        <dbReference type="EMBL" id="KPI91470.1"/>
    </source>
</evidence>
<dbReference type="GO" id="GO:0031932">
    <property type="term" value="C:TORC2 complex"/>
    <property type="evidence" value="ECO:0007669"/>
    <property type="project" value="UniProtKB-UniRule"/>
</dbReference>
<keyword evidence="2" id="KW-0963">Cytoplasm</keyword>
<dbReference type="GO" id="GO:0005737">
    <property type="term" value="C:cytoplasm"/>
    <property type="evidence" value="ECO:0007669"/>
    <property type="project" value="UniProtKB-SubCell"/>
</dbReference>
<accession>A0A194PK49</accession>
<comment type="function">
    <text evidence="2">Subunit of TORC1 and TORC2, which regulate cell growth and survival in response to nutrient and hormonal signals.</text>
</comment>
<dbReference type="InterPro" id="IPR037588">
    <property type="entry name" value="MLST8"/>
</dbReference>
<sequence>MSALKIEAEVKVESEPCVVAWDNNTLFVGTETGAIFSYDKNLSPGEKWTAHETQVFALTAANGNVYSSSNDGGVRVWSAKGVKVAELPPTGGDIGALCVHNNQLIAGDESGNVVIYENNDVKAKYQVLEEVKDICLKPPYMFTARDLYVTVTEIKPEESKTRFTTRHTMEGRAPLRVSGARLVVTARGANNLQLHDASIDTKFKKLHEVKVSDMIITSLSVSEDHVWTGGWDGIVRRWKIAGDQFQPAGEINLGACVNALVATKSDVAYAIITGGRAVCLKGA</sequence>
<keyword evidence="2" id="KW-0853">WD repeat</keyword>
<comment type="subcellular location">
    <subcellularLocation>
        <location evidence="2">Cytoplasm</location>
    </subcellularLocation>
</comment>
<dbReference type="Proteomes" id="UP000053268">
    <property type="component" value="Unassembled WGS sequence"/>
</dbReference>
<dbReference type="InterPro" id="IPR001680">
    <property type="entry name" value="WD40_rpt"/>
</dbReference>
<dbReference type="PANTHER" id="PTHR19842">
    <property type="entry name" value="G BETA-LIKE PROTEIN GBL"/>
    <property type="match status" value="1"/>
</dbReference>
<dbReference type="SUPFAM" id="SSF50978">
    <property type="entry name" value="WD40 repeat-like"/>
    <property type="match status" value="1"/>
</dbReference>
<proteinExistence type="inferred from homology"/>
<keyword evidence="2" id="KW-0677">Repeat</keyword>
<name>A0A194PK49_PAPXU</name>
<organism evidence="3 4">
    <name type="scientific">Papilio xuthus</name>
    <name type="common">Asian swallowtail butterfly</name>
    <dbReference type="NCBI Taxonomy" id="66420"/>
    <lineage>
        <taxon>Eukaryota</taxon>
        <taxon>Metazoa</taxon>
        <taxon>Ecdysozoa</taxon>
        <taxon>Arthropoda</taxon>
        <taxon>Hexapoda</taxon>
        <taxon>Insecta</taxon>
        <taxon>Pterygota</taxon>
        <taxon>Neoptera</taxon>
        <taxon>Endopterygota</taxon>
        <taxon>Lepidoptera</taxon>
        <taxon>Glossata</taxon>
        <taxon>Ditrysia</taxon>
        <taxon>Papilionoidea</taxon>
        <taxon>Papilionidae</taxon>
        <taxon>Papilioninae</taxon>
        <taxon>Papilio</taxon>
    </lineage>
</organism>
<dbReference type="GO" id="GO:0031931">
    <property type="term" value="C:TORC1 complex"/>
    <property type="evidence" value="ECO:0007669"/>
    <property type="project" value="UniProtKB-UniRule"/>
</dbReference>
<keyword evidence="4" id="KW-1185">Reference proteome</keyword>
<comment type="similarity">
    <text evidence="1 2">Belongs to the WD repeat LST8 family.</text>
</comment>
<evidence type="ECO:0000256" key="2">
    <source>
        <dbReference type="RuleBase" id="RU369068"/>
    </source>
</evidence>